<reference evidence="4 5" key="1">
    <citation type="journal article" date="2013" name="Stand. Genomic Sci.">
        <title>Genomic Encyclopedia of Type Strains, Phase I: The one thousand microbial genomes (KMG-I) project.</title>
        <authorList>
            <person name="Kyrpides N.C."/>
            <person name="Woyke T."/>
            <person name="Eisen J.A."/>
            <person name="Garrity G."/>
            <person name="Lilburn T.G."/>
            <person name="Beck B.J."/>
            <person name="Whitman W.B."/>
            <person name="Hugenholtz P."/>
            <person name="Klenk H.P."/>
        </authorList>
    </citation>
    <scope>NUCLEOTIDE SEQUENCE [LARGE SCALE GENOMIC DNA]</scope>
    <source>
        <strain evidence="4 5">DSM 45044</strain>
    </source>
</reference>
<keyword evidence="2" id="KW-0812">Transmembrane</keyword>
<keyword evidence="5" id="KW-1185">Reference proteome</keyword>
<dbReference type="SUPFAM" id="SSF49785">
    <property type="entry name" value="Galactose-binding domain-like"/>
    <property type="match status" value="1"/>
</dbReference>
<protein>
    <recommendedName>
        <fullName evidence="3">NAD glycohydrolase translocation F5/8 type C domain-containing protein</fullName>
    </recommendedName>
</protein>
<dbReference type="Pfam" id="PF25302">
    <property type="entry name" value="NADase_transloc"/>
    <property type="match status" value="1"/>
</dbReference>
<accession>A0A562UPZ6</accession>
<organism evidence="4 5">
    <name type="scientific">Stackebrandtia albiflava</name>
    <dbReference type="NCBI Taxonomy" id="406432"/>
    <lineage>
        <taxon>Bacteria</taxon>
        <taxon>Bacillati</taxon>
        <taxon>Actinomycetota</taxon>
        <taxon>Actinomycetes</taxon>
        <taxon>Glycomycetales</taxon>
        <taxon>Glycomycetaceae</taxon>
        <taxon>Stackebrandtia</taxon>
    </lineage>
</organism>
<evidence type="ECO:0000256" key="2">
    <source>
        <dbReference type="SAM" id="Phobius"/>
    </source>
</evidence>
<evidence type="ECO:0000259" key="3">
    <source>
        <dbReference type="Pfam" id="PF25302"/>
    </source>
</evidence>
<dbReference type="Gene3D" id="2.60.120.260">
    <property type="entry name" value="Galactose-binding domain-like"/>
    <property type="match status" value="1"/>
</dbReference>
<dbReference type="EMBL" id="VLLL01000010">
    <property type="protein sequence ID" value="TWJ07674.1"/>
    <property type="molecule type" value="Genomic_DNA"/>
</dbReference>
<gene>
    <name evidence="4" type="ORF">LX16_4833</name>
</gene>
<evidence type="ECO:0000256" key="1">
    <source>
        <dbReference type="SAM" id="MobiDB-lite"/>
    </source>
</evidence>
<comment type="caution">
    <text evidence="4">The sequence shown here is derived from an EMBL/GenBank/DDBJ whole genome shotgun (WGS) entry which is preliminary data.</text>
</comment>
<feature type="compositionally biased region" description="Low complexity" evidence="1">
    <location>
        <begin position="43"/>
        <end position="81"/>
    </location>
</feature>
<evidence type="ECO:0000313" key="4">
    <source>
        <dbReference type="EMBL" id="TWJ07674.1"/>
    </source>
</evidence>
<dbReference type="InterPro" id="IPR008979">
    <property type="entry name" value="Galactose-bd-like_sf"/>
</dbReference>
<keyword evidence="2" id="KW-0472">Membrane</keyword>
<proteinExistence type="predicted"/>
<dbReference type="AlphaFoldDB" id="A0A562UPZ6"/>
<keyword evidence="2" id="KW-1133">Transmembrane helix</keyword>
<feature type="region of interest" description="Disordered" evidence="1">
    <location>
        <begin position="28"/>
        <end position="99"/>
    </location>
</feature>
<dbReference type="InterPro" id="IPR057561">
    <property type="entry name" value="NADase_transloc"/>
</dbReference>
<feature type="transmembrane region" description="Helical" evidence="2">
    <location>
        <begin position="149"/>
        <end position="169"/>
    </location>
</feature>
<sequence length="332" mass="35766">MLCERCGTRANADEQFCGDCGEYLDWDAARADEPAPPEPSEPPAAEEAADPEQPGPVAVQPAPVKPGEAVNRPTSPAPAASRPEETGASCRSCGTGNATHRRYCRRCGTELTAPAEPERTTWWGRLLAWWRARRTHPAGHRRRLTPRRWGRVVVVTLLIAAVVGVIAAFPGRPVVDWAVNSVMDRFSDRAPVVPVEVTASSVVGGFGADDAFDGVSNEYWAPDPASDGVGEWIEARFAEPVRLVDVLVSSGASRVQEDFLGQARPAGLEITFTDVEGETTVAEVSLQDSAEPQKFGFGVSDVVSVRFTITSMYGHEPGRHVAVGEVEFFTRA</sequence>
<dbReference type="NCBIfam" id="NF047619">
    <property type="entry name" value="NADase_discoid"/>
    <property type="match status" value="1"/>
</dbReference>
<evidence type="ECO:0000313" key="5">
    <source>
        <dbReference type="Proteomes" id="UP000321617"/>
    </source>
</evidence>
<name>A0A562UPZ6_9ACTN</name>
<dbReference type="Proteomes" id="UP000321617">
    <property type="component" value="Unassembled WGS sequence"/>
</dbReference>
<feature type="domain" description="NAD glycohydrolase translocation F5/8 type C" evidence="3">
    <location>
        <begin position="209"/>
        <end position="328"/>
    </location>
</feature>